<keyword evidence="2" id="KW-1185">Reference proteome</keyword>
<dbReference type="EMBL" id="PHIG01000052">
    <property type="protein sequence ID" value="PJK27901.1"/>
    <property type="molecule type" value="Genomic_DNA"/>
</dbReference>
<dbReference type="AlphaFoldDB" id="A0A2M9FWR4"/>
<evidence type="ECO:0000313" key="2">
    <source>
        <dbReference type="Proteomes" id="UP000229498"/>
    </source>
</evidence>
<accession>A0A2M9FWR4</accession>
<protein>
    <submittedName>
        <fullName evidence="1">Uncharacterized protein</fullName>
    </submittedName>
</protein>
<sequence>MSVDRAGRDKESKRMNIEDLVLSYDFEREAFKVQGPDGEKPIAAETAAALAQLQSLEMIRRVAKTMERLGFALD</sequence>
<proteinExistence type="predicted"/>
<organism evidence="1 2">
    <name type="scientific">Minwuia thermotolerans</name>
    <dbReference type="NCBI Taxonomy" id="2056226"/>
    <lineage>
        <taxon>Bacteria</taxon>
        <taxon>Pseudomonadati</taxon>
        <taxon>Pseudomonadota</taxon>
        <taxon>Alphaproteobacteria</taxon>
        <taxon>Minwuiales</taxon>
        <taxon>Minwuiaceae</taxon>
        <taxon>Minwuia</taxon>
    </lineage>
</organism>
<gene>
    <name evidence="1" type="ORF">CVT23_19360</name>
</gene>
<evidence type="ECO:0000313" key="1">
    <source>
        <dbReference type="EMBL" id="PJK27901.1"/>
    </source>
</evidence>
<dbReference type="Proteomes" id="UP000229498">
    <property type="component" value="Unassembled WGS sequence"/>
</dbReference>
<name>A0A2M9FWR4_9PROT</name>
<comment type="caution">
    <text evidence="1">The sequence shown here is derived from an EMBL/GenBank/DDBJ whole genome shotgun (WGS) entry which is preliminary data.</text>
</comment>
<reference evidence="1 2" key="1">
    <citation type="submission" date="2017-11" db="EMBL/GenBank/DDBJ databases">
        <title>Draft genome sequence of Rhizobiales bacterium SY3-13.</title>
        <authorList>
            <person name="Sun C."/>
        </authorList>
    </citation>
    <scope>NUCLEOTIDE SEQUENCE [LARGE SCALE GENOMIC DNA]</scope>
    <source>
        <strain evidence="1 2">SY3-13</strain>
    </source>
</reference>